<dbReference type="InterPro" id="IPR015919">
    <property type="entry name" value="Cadherin-like_sf"/>
</dbReference>
<dbReference type="SUPFAM" id="SSF49313">
    <property type="entry name" value="Cadherin-like"/>
    <property type="match status" value="3"/>
</dbReference>
<gene>
    <name evidence="7" type="ORF">DPMN_144197</name>
</gene>
<dbReference type="GO" id="GO:0007156">
    <property type="term" value="P:homophilic cell adhesion via plasma membrane adhesion molecules"/>
    <property type="evidence" value="ECO:0007669"/>
    <property type="project" value="InterPro"/>
</dbReference>
<feature type="compositionally biased region" description="Low complexity" evidence="4">
    <location>
        <begin position="944"/>
        <end position="961"/>
    </location>
</feature>
<keyword evidence="2 5" id="KW-1133">Transmembrane helix</keyword>
<dbReference type="GO" id="GO:0005886">
    <property type="term" value="C:plasma membrane"/>
    <property type="evidence" value="ECO:0007669"/>
    <property type="project" value="UniProtKB-SubCell"/>
</dbReference>
<feature type="domain" description="Cadherin" evidence="6">
    <location>
        <begin position="475"/>
        <end position="593"/>
    </location>
</feature>
<feature type="region of interest" description="Disordered" evidence="4">
    <location>
        <begin position="929"/>
        <end position="992"/>
    </location>
</feature>
<evidence type="ECO:0000259" key="6">
    <source>
        <dbReference type="PROSITE" id="PS50268"/>
    </source>
</evidence>
<organism evidence="7 8">
    <name type="scientific">Dreissena polymorpha</name>
    <name type="common">Zebra mussel</name>
    <name type="synonym">Mytilus polymorpha</name>
    <dbReference type="NCBI Taxonomy" id="45954"/>
    <lineage>
        <taxon>Eukaryota</taxon>
        <taxon>Metazoa</taxon>
        <taxon>Spiralia</taxon>
        <taxon>Lophotrochozoa</taxon>
        <taxon>Mollusca</taxon>
        <taxon>Bivalvia</taxon>
        <taxon>Autobranchia</taxon>
        <taxon>Heteroconchia</taxon>
        <taxon>Euheterodonta</taxon>
        <taxon>Imparidentia</taxon>
        <taxon>Neoheterodontei</taxon>
        <taxon>Myida</taxon>
        <taxon>Dreissenoidea</taxon>
        <taxon>Dreissenidae</taxon>
        <taxon>Dreissena</taxon>
    </lineage>
</organism>
<name>A0A9D4GHN4_DREPO</name>
<keyword evidence="3" id="KW-0106">Calcium</keyword>
<evidence type="ECO:0000313" key="8">
    <source>
        <dbReference type="Proteomes" id="UP000828390"/>
    </source>
</evidence>
<dbReference type="PRINTS" id="PR00205">
    <property type="entry name" value="CADHERIN"/>
</dbReference>
<dbReference type="InterPro" id="IPR002126">
    <property type="entry name" value="Cadherin-like_dom"/>
</dbReference>
<proteinExistence type="predicted"/>
<evidence type="ECO:0000256" key="3">
    <source>
        <dbReference type="PROSITE-ProRule" id="PRU00043"/>
    </source>
</evidence>
<reference evidence="7" key="1">
    <citation type="journal article" date="2019" name="bioRxiv">
        <title>The Genome of the Zebra Mussel, Dreissena polymorpha: A Resource for Invasive Species Research.</title>
        <authorList>
            <person name="McCartney M.A."/>
            <person name="Auch B."/>
            <person name="Kono T."/>
            <person name="Mallez S."/>
            <person name="Zhang Y."/>
            <person name="Obille A."/>
            <person name="Becker A."/>
            <person name="Abrahante J.E."/>
            <person name="Garbe J."/>
            <person name="Badalamenti J.P."/>
            <person name="Herman A."/>
            <person name="Mangelson H."/>
            <person name="Liachko I."/>
            <person name="Sullivan S."/>
            <person name="Sone E.D."/>
            <person name="Koren S."/>
            <person name="Silverstein K.A.T."/>
            <person name="Beckman K.B."/>
            <person name="Gohl D.M."/>
        </authorList>
    </citation>
    <scope>NUCLEOTIDE SEQUENCE</scope>
    <source>
        <strain evidence="7">Duluth1</strain>
        <tissue evidence="7">Whole animal</tissue>
    </source>
</reference>
<keyword evidence="8" id="KW-1185">Reference proteome</keyword>
<dbReference type="Proteomes" id="UP000828390">
    <property type="component" value="Unassembled WGS sequence"/>
</dbReference>
<keyword evidence="5" id="KW-0472">Membrane</keyword>
<dbReference type="EMBL" id="JAIWYP010000006">
    <property type="protein sequence ID" value="KAH3815666.1"/>
    <property type="molecule type" value="Genomic_DNA"/>
</dbReference>
<dbReference type="PROSITE" id="PS50268">
    <property type="entry name" value="CADHERIN_2"/>
    <property type="match status" value="2"/>
</dbReference>
<dbReference type="PANTHER" id="PTHR24026:SF126">
    <property type="entry name" value="PROTOCADHERIN FAT 4"/>
    <property type="match status" value="1"/>
</dbReference>
<dbReference type="PANTHER" id="PTHR24026">
    <property type="entry name" value="FAT ATYPICAL CADHERIN-RELATED"/>
    <property type="match status" value="1"/>
</dbReference>
<evidence type="ECO:0000313" key="7">
    <source>
        <dbReference type="EMBL" id="KAH3815666.1"/>
    </source>
</evidence>
<feature type="transmembrane region" description="Helical" evidence="5">
    <location>
        <begin position="818"/>
        <end position="840"/>
    </location>
</feature>
<sequence length="992" mass="109216">MSIAVGKRRYTVVMPDAKITCGCGIITEWTFYARKNGTLIFYALDTNHKIVGHTKVHVPQFVAGGGNNHYDLPLSQPMWIPVQKNYMLAFYSQHEFQITYNDSAGFKSYGYSNPSSSGLTVGNSLQDPFSVDDGTRHDRTYAVAAVVEAAHPPMFVNAPYETTIFTHDIGKVVYTATVLDIDGSMDILTITMNHKAEFTFDASTGTITYTTKLPAQTVVLTMTVSDGCPDSGHTVSETVTVNIINARPKFVDLPKSTTVSEDASSLTIPFSTKDDSGDAVTCQLNPALTGFTLTNAATANNITPHTVIALVAFDYSNTPFYELTVECNDGVNYMTSNLQVAVIANKPPYFVASNPGYVPALYEVDRDDLQTVSFKVNWNDTDNLSDVRVMSPAPAIICNTDLGNVLSNDPASANTCPFQIEASTGIITSNETLGKVAYDLEIKIRDNDTTMTNPYYLSVVASKGPFRFNESPKIVNLPTTIKVMENTPPDTYLFKLLFTDENPADTFTVTDTINASHVLKDYIKFNTTSYVVSTGTKPIDYETSTAGEFEIIISDGTGTTQFFTVTGTVTIQYVDVNEDGISLVLNSNATAEFNEDKAPGSVIYSSVVDKSATLNTSIDKNEVIDYWMNCGKDSKYFSFDPIANEVKLVREYDMDKGLSGTATCNITARDTGGFTDTKSFTLTVNQTNDIAPEFPHKNYVFFQRPSDTFFTLIANMSGSDADVVDTPTVLTYRFGPASSKASTESHFQIDEDGILYIRNVSTVPDGSYKTFEIIVSDNDATAPLEGTCTVTVIFSGVATTTTTTTERYYVFLDDHENYWWMFLLGALVFAAVVIIIFIACNDPRIYDYVVYQMNRFAHWCRRKPKPKAPRRTVGKLTVTVNNKRLENDPDNALPWELLAKDGDVPELNQVQADIQKRKEKRDRDYKNFKGLPIFEKGKGPRPDSAQSTSSISSDVTRTSESPKYATFVSKDDNLDEGGEGQWGNLEGATGGK</sequence>
<protein>
    <recommendedName>
        <fullName evidence="6">Cadherin domain-containing protein</fullName>
    </recommendedName>
</protein>
<evidence type="ECO:0000256" key="4">
    <source>
        <dbReference type="SAM" id="MobiDB-lite"/>
    </source>
</evidence>
<keyword evidence="1 5" id="KW-0812">Transmembrane</keyword>
<dbReference type="AlphaFoldDB" id="A0A9D4GHN4"/>
<comment type="caution">
    <text evidence="7">The sequence shown here is derived from an EMBL/GenBank/DDBJ whole genome shotgun (WGS) entry which is preliminary data.</text>
</comment>
<dbReference type="CDD" id="cd11304">
    <property type="entry name" value="Cadherin_repeat"/>
    <property type="match status" value="1"/>
</dbReference>
<dbReference type="GO" id="GO:0005509">
    <property type="term" value="F:calcium ion binding"/>
    <property type="evidence" value="ECO:0007669"/>
    <property type="project" value="UniProtKB-UniRule"/>
</dbReference>
<accession>A0A9D4GHN4</accession>
<evidence type="ECO:0000256" key="5">
    <source>
        <dbReference type="SAM" id="Phobius"/>
    </source>
</evidence>
<reference evidence="7" key="2">
    <citation type="submission" date="2020-11" db="EMBL/GenBank/DDBJ databases">
        <authorList>
            <person name="McCartney M.A."/>
            <person name="Auch B."/>
            <person name="Kono T."/>
            <person name="Mallez S."/>
            <person name="Becker A."/>
            <person name="Gohl D.M."/>
            <person name="Silverstein K.A.T."/>
            <person name="Koren S."/>
            <person name="Bechman K.B."/>
            <person name="Herman A."/>
            <person name="Abrahante J.E."/>
            <person name="Garbe J."/>
        </authorList>
    </citation>
    <scope>NUCLEOTIDE SEQUENCE</scope>
    <source>
        <strain evidence="7">Duluth1</strain>
        <tissue evidence="7">Whole animal</tissue>
    </source>
</reference>
<feature type="domain" description="Cadherin" evidence="6">
    <location>
        <begin position="585"/>
        <end position="694"/>
    </location>
</feature>
<dbReference type="Gene3D" id="2.60.40.60">
    <property type="entry name" value="Cadherins"/>
    <property type="match status" value="4"/>
</dbReference>
<evidence type="ECO:0000256" key="1">
    <source>
        <dbReference type="ARBA" id="ARBA00022692"/>
    </source>
</evidence>
<evidence type="ECO:0000256" key="2">
    <source>
        <dbReference type="ARBA" id="ARBA00022989"/>
    </source>
</evidence>